<evidence type="ECO:0000256" key="9">
    <source>
        <dbReference type="ARBA" id="ARBA00022989"/>
    </source>
</evidence>
<accession>A0ABN9V652</accession>
<evidence type="ECO:0000256" key="4">
    <source>
        <dbReference type="ARBA" id="ARBA00022670"/>
    </source>
</evidence>
<evidence type="ECO:0000256" key="7">
    <source>
        <dbReference type="ARBA" id="ARBA00022801"/>
    </source>
</evidence>
<dbReference type="PANTHER" id="PTHR39188:SF3">
    <property type="entry name" value="STAGE IV SPORULATION PROTEIN FB"/>
    <property type="match status" value="1"/>
</dbReference>
<protein>
    <recommendedName>
        <fullName evidence="13">Peptidase M50 domain-containing protein</fullName>
    </recommendedName>
</protein>
<keyword evidence="10" id="KW-0482">Metalloprotease</keyword>
<evidence type="ECO:0000313" key="15">
    <source>
        <dbReference type="Proteomes" id="UP001189429"/>
    </source>
</evidence>
<evidence type="ECO:0000256" key="3">
    <source>
        <dbReference type="ARBA" id="ARBA00007931"/>
    </source>
</evidence>
<evidence type="ECO:0000313" key="14">
    <source>
        <dbReference type="EMBL" id="CAK0867366.1"/>
    </source>
</evidence>
<feature type="domain" description="Peptidase M50" evidence="13">
    <location>
        <begin position="60"/>
        <end position="173"/>
    </location>
</feature>
<dbReference type="InterPro" id="IPR008915">
    <property type="entry name" value="Peptidase_M50"/>
</dbReference>
<keyword evidence="7" id="KW-0378">Hydrolase</keyword>
<feature type="transmembrane region" description="Helical" evidence="12">
    <location>
        <begin position="129"/>
        <end position="149"/>
    </location>
</feature>
<keyword evidence="8" id="KW-0862">Zinc</keyword>
<keyword evidence="4" id="KW-0645">Protease</keyword>
<evidence type="ECO:0000259" key="13">
    <source>
        <dbReference type="Pfam" id="PF02163"/>
    </source>
</evidence>
<evidence type="ECO:0000256" key="12">
    <source>
        <dbReference type="SAM" id="Phobius"/>
    </source>
</evidence>
<evidence type="ECO:0000256" key="11">
    <source>
        <dbReference type="ARBA" id="ARBA00023136"/>
    </source>
</evidence>
<dbReference type="Pfam" id="PF02163">
    <property type="entry name" value="Peptidase_M50"/>
    <property type="match status" value="1"/>
</dbReference>
<keyword evidence="9 12" id="KW-1133">Transmembrane helix</keyword>
<evidence type="ECO:0000256" key="8">
    <source>
        <dbReference type="ARBA" id="ARBA00022833"/>
    </source>
</evidence>
<dbReference type="PANTHER" id="PTHR39188">
    <property type="entry name" value="MEMBRANE-ASSOCIATED ZINC METALLOPROTEASE M50B"/>
    <property type="match status" value="1"/>
</dbReference>
<keyword evidence="5 12" id="KW-0812">Transmembrane</keyword>
<comment type="similarity">
    <text evidence="3">Belongs to the peptidase M50B family.</text>
</comment>
<evidence type="ECO:0000256" key="2">
    <source>
        <dbReference type="ARBA" id="ARBA00004141"/>
    </source>
</evidence>
<evidence type="ECO:0000256" key="1">
    <source>
        <dbReference type="ARBA" id="ARBA00001947"/>
    </source>
</evidence>
<feature type="transmembrane region" description="Helical" evidence="12">
    <location>
        <begin position="43"/>
        <end position="67"/>
    </location>
</feature>
<keyword evidence="15" id="KW-1185">Reference proteome</keyword>
<dbReference type="Proteomes" id="UP001189429">
    <property type="component" value="Unassembled WGS sequence"/>
</dbReference>
<keyword evidence="6" id="KW-0479">Metal-binding</keyword>
<organism evidence="14 15">
    <name type="scientific">Prorocentrum cordatum</name>
    <dbReference type="NCBI Taxonomy" id="2364126"/>
    <lineage>
        <taxon>Eukaryota</taxon>
        <taxon>Sar</taxon>
        <taxon>Alveolata</taxon>
        <taxon>Dinophyceae</taxon>
        <taxon>Prorocentrales</taxon>
        <taxon>Prorocentraceae</taxon>
        <taxon>Prorocentrum</taxon>
    </lineage>
</organism>
<gene>
    <name evidence="14" type="ORF">PCOR1329_LOCUS54320</name>
</gene>
<evidence type="ECO:0000256" key="10">
    <source>
        <dbReference type="ARBA" id="ARBA00023049"/>
    </source>
</evidence>
<reference evidence="14" key="1">
    <citation type="submission" date="2023-10" db="EMBL/GenBank/DDBJ databases">
        <authorList>
            <person name="Chen Y."/>
            <person name="Shah S."/>
            <person name="Dougan E. K."/>
            <person name="Thang M."/>
            <person name="Chan C."/>
        </authorList>
    </citation>
    <scope>NUCLEOTIDE SEQUENCE [LARGE SCALE GENOMIC DNA]</scope>
</reference>
<feature type="transmembrane region" description="Helical" evidence="12">
    <location>
        <begin position="79"/>
        <end position="100"/>
    </location>
</feature>
<comment type="subcellular location">
    <subcellularLocation>
        <location evidence="2">Membrane</location>
        <topology evidence="2">Multi-pass membrane protein</topology>
    </subcellularLocation>
</comment>
<evidence type="ECO:0000256" key="6">
    <source>
        <dbReference type="ARBA" id="ARBA00022723"/>
    </source>
</evidence>
<comment type="cofactor">
    <cofactor evidence="1">
        <name>Zn(2+)</name>
        <dbReference type="ChEBI" id="CHEBI:29105"/>
    </cofactor>
</comment>
<keyword evidence="11 12" id="KW-0472">Membrane</keyword>
<comment type="caution">
    <text evidence="14">The sequence shown here is derived from an EMBL/GenBank/DDBJ whole genome shotgun (WGS) entry which is preliminary data.</text>
</comment>
<name>A0ABN9V652_9DINO</name>
<dbReference type="EMBL" id="CAUYUJ010016635">
    <property type="protein sequence ID" value="CAK0867366.1"/>
    <property type="molecule type" value="Genomic_DNA"/>
</dbReference>
<proteinExistence type="inferred from homology"/>
<sequence>MAQSQDFSWNAGTICGAPIKVSYYVFMMYGFQIYQIVRGQGSASGSVLLFSILVATGVQAILLITVLCHEFGHGNMARYLGGQIDHILLWVFGGICFHTRPPSNRDNAKILRNDFLVVAAGPSTHFLQAPLWGCLMFLVFFLNSSFLWMPFLNQMDPWEEFLNVLNPLAGIDYGYISSHATWGSWLSRLLWILVQEGVQMNVGSGEVGLLAAVVHLATDTGYAIWQSRSSCAFL</sequence>
<evidence type="ECO:0000256" key="5">
    <source>
        <dbReference type="ARBA" id="ARBA00022692"/>
    </source>
</evidence>